<sequence length="574" mass="67183">MNEKATQIYRVEFNGKYFWFSSLIGEFTKAFKMQISLISRYEQQGKDLTEIQGLIAAGKVKVDQVHFINVGADICQMKLAQMLIDDMKKFDSSQIYGQKIPLLMFYLKNYQIVGDEIKSDFSVNELLQLMNDYCQVDFGYPNNETEYHHLLGASENSNEYFKQRSLVLNYWLKDDHYLRIILQNAINHSNSSVLSQQARSNYKKAYYQLENSEVNSLWYEDIESRTTGLTWYLTSADQAIKILSNFRIGSEDQNRNMSEDHHLTFSLRPKTPEQYQNEGILNKAAGNCNSFAPVPVPVFICFSLKRILERGGLLINSELNNKEEMSFNLQEDVDWDLFSFNKNIRSIYADHDSTNLMQTKCIIKDYLEFIAKDIIKIYVRTEAEKVSLLTALIEYQAKQSFSKKHLQLIDLSQYAARIQVEPDLFFGDRGKVIYGDNRIEFSEIGKTNIQSHDEPFSIVKEMKTVSKMITIGGLMRQEFKLEDSKGNLKTVAVYHKPDWILKVVKWASAFTGEVRYYLDLYYHSEFLSVYRIEGENEWINNQDKTRMNFTEDEQRILKKVEESFKLETVRKNRR</sequence>
<accession>A0A9Q5C747</accession>
<evidence type="ECO:0000313" key="2">
    <source>
        <dbReference type="Proteomes" id="UP000601587"/>
    </source>
</evidence>
<comment type="caution">
    <text evidence="1">The sequence shown here is derived from an EMBL/GenBank/DDBJ whole genome shotgun (WGS) entry which is preliminary data.</text>
</comment>
<dbReference type="EMBL" id="WCGB01000056">
    <property type="protein sequence ID" value="NRN92293.1"/>
    <property type="molecule type" value="Genomic_DNA"/>
</dbReference>
<protein>
    <submittedName>
        <fullName evidence="1">Uncharacterized protein</fullName>
    </submittedName>
</protein>
<evidence type="ECO:0000313" key="1">
    <source>
        <dbReference type="EMBL" id="NRN92293.1"/>
    </source>
</evidence>
<dbReference type="Proteomes" id="UP000601587">
    <property type="component" value="Unassembled WGS sequence"/>
</dbReference>
<gene>
    <name evidence="1" type="ORF">IMAU50013_01859</name>
</gene>
<reference evidence="1" key="1">
    <citation type="submission" date="2019-09" db="EMBL/GenBank/DDBJ databases">
        <title>Comparative genomic analysis of Lactobacillus helveticus.</title>
        <authorList>
            <person name="Zhang H."/>
            <person name="Chen Y."/>
            <person name="Zhong Z."/>
        </authorList>
    </citation>
    <scope>NUCLEOTIDE SEQUENCE</scope>
    <source>
        <strain evidence="1">IMAU50013</strain>
    </source>
</reference>
<proteinExistence type="predicted"/>
<dbReference type="AlphaFoldDB" id="A0A9Q5C747"/>
<organism evidence="1 2">
    <name type="scientific">Lactobacillus helveticus</name>
    <name type="common">Lactobacillus suntoryeus</name>
    <dbReference type="NCBI Taxonomy" id="1587"/>
    <lineage>
        <taxon>Bacteria</taxon>
        <taxon>Bacillati</taxon>
        <taxon>Bacillota</taxon>
        <taxon>Bacilli</taxon>
        <taxon>Lactobacillales</taxon>
        <taxon>Lactobacillaceae</taxon>
        <taxon>Lactobacillus</taxon>
    </lineage>
</organism>
<name>A0A9Q5C747_LACHE</name>
<dbReference type="RefSeq" id="WP_172981328.1">
    <property type="nucleotide sequence ID" value="NZ_WCFV01000055.1"/>
</dbReference>